<accession>A0A6A6QB84</accession>
<dbReference type="Proteomes" id="UP000799750">
    <property type="component" value="Unassembled WGS sequence"/>
</dbReference>
<evidence type="ECO:0000256" key="6">
    <source>
        <dbReference type="SAM" id="Phobius"/>
    </source>
</evidence>
<feature type="transmembrane region" description="Helical" evidence="6">
    <location>
        <begin position="82"/>
        <end position="105"/>
    </location>
</feature>
<evidence type="ECO:0000256" key="4">
    <source>
        <dbReference type="ARBA" id="ARBA00023136"/>
    </source>
</evidence>
<evidence type="ECO:0008006" key="9">
    <source>
        <dbReference type="Google" id="ProtNLM"/>
    </source>
</evidence>
<comment type="subcellular location">
    <subcellularLocation>
        <location evidence="1">Endomembrane system</location>
        <topology evidence="1">Multi-pass membrane protein</topology>
    </subcellularLocation>
</comment>
<dbReference type="EMBL" id="MU004199">
    <property type="protein sequence ID" value="KAF2489339.1"/>
    <property type="molecule type" value="Genomic_DNA"/>
</dbReference>
<feature type="transmembrane region" description="Helical" evidence="6">
    <location>
        <begin position="210"/>
        <end position="229"/>
    </location>
</feature>
<dbReference type="GO" id="GO:0043007">
    <property type="term" value="P:maintenance of rDNA"/>
    <property type="evidence" value="ECO:0007669"/>
    <property type="project" value="TreeGrafter"/>
</dbReference>
<evidence type="ECO:0000256" key="2">
    <source>
        <dbReference type="ARBA" id="ARBA00022692"/>
    </source>
</evidence>
<dbReference type="AlphaFoldDB" id="A0A6A6QB84"/>
<feature type="compositionally biased region" description="Basic and acidic residues" evidence="5">
    <location>
        <begin position="408"/>
        <end position="425"/>
    </location>
</feature>
<dbReference type="PANTHER" id="PTHR28293">
    <property type="entry name" value="NUCLEAR RIM PROTEIN 1"/>
    <property type="match status" value="1"/>
</dbReference>
<feature type="transmembrane region" description="Helical" evidence="6">
    <location>
        <begin position="42"/>
        <end position="62"/>
    </location>
</feature>
<name>A0A6A6QB84_9PEZI</name>
<keyword evidence="2 6" id="KW-0812">Transmembrane</keyword>
<dbReference type="PANTHER" id="PTHR28293:SF1">
    <property type="entry name" value="NUCLEAR RIM PROTEIN 1"/>
    <property type="match status" value="1"/>
</dbReference>
<keyword evidence="8" id="KW-1185">Reference proteome</keyword>
<protein>
    <recommendedName>
        <fullName evidence="9">DUF2418 domain-containing protein</fullName>
    </recommendedName>
</protein>
<dbReference type="Pfam" id="PF10332">
    <property type="entry name" value="DUF2418"/>
    <property type="match status" value="1"/>
</dbReference>
<feature type="compositionally biased region" description="Polar residues" evidence="5">
    <location>
        <begin position="440"/>
        <end position="453"/>
    </location>
</feature>
<feature type="compositionally biased region" description="Polar residues" evidence="5">
    <location>
        <begin position="328"/>
        <end position="337"/>
    </location>
</feature>
<gene>
    <name evidence="7" type="ORF">BU16DRAFT_531661</name>
</gene>
<evidence type="ECO:0000313" key="8">
    <source>
        <dbReference type="Proteomes" id="UP000799750"/>
    </source>
</evidence>
<feature type="region of interest" description="Disordered" evidence="5">
    <location>
        <begin position="296"/>
        <end position="466"/>
    </location>
</feature>
<feature type="transmembrane region" description="Helical" evidence="6">
    <location>
        <begin position="179"/>
        <end position="198"/>
    </location>
</feature>
<reference evidence="7" key="1">
    <citation type="journal article" date="2020" name="Stud. Mycol.">
        <title>101 Dothideomycetes genomes: a test case for predicting lifestyles and emergence of pathogens.</title>
        <authorList>
            <person name="Haridas S."/>
            <person name="Albert R."/>
            <person name="Binder M."/>
            <person name="Bloem J."/>
            <person name="Labutti K."/>
            <person name="Salamov A."/>
            <person name="Andreopoulos B."/>
            <person name="Baker S."/>
            <person name="Barry K."/>
            <person name="Bills G."/>
            <person name="Bluhm B."/>
            <person name="Cannon C."/>
            <person name="Castanera R."/>
            <person name="Culley D."/>
            <person name="Daum C."/>
            <person name="Ezra D."/>
            <person name="Gonzalez J."/>
            <person name="Henrissat B."/>
            <person name="Kuo A."/>
            <person name="Liang C."/>
            <person name="Lipzen A."/>
            <person name="Lutzoni F."/>
            <person name="Magnuson J."/>
            <person name="Mondo S."/>
            <person name="Nolan M."/>
            <person name="Ohm R."/>
            <person name="Pangilinan J."/>
            <person name="Park H.-J."/>
            <person name="Ramirez L."/>
            <person name="Alfaro M."/>
            <person name="Sun H."/>
            <person name="Tritt A."/>
            <person name="Yoshinaga Y."/>
            <person name="Zwiers L.-H."/>
            <person name="Turgeon B."/>
            <person name="Goodwin S."/>
            <person name="Spatafora J."/>
            <person name="Crous P."/>
            <person name="Grigoriev I."/>
        </authorList>
    </citation>
    <scope>NUCLEOTIDE SEQUENCE</scope>
    <source>
        <strain evidence="7">CBS 269.34</strain>
    </source>
</reference>
<evidence type="ECO:0000313" key="7">
    <source>
        <dbReference type="EMBL" id="KAF2489339.1"/>
    </source>
</evidence>
<dbReference type="OrthoDB" id="3363151at2759"/>
<dbReference type="GO" id="GO:0012505">
    <property type="term" value="C:endomembrane system"/>
    <property type="evidence" value="ECO:0007669"/>
    <property type="project" value="UniProtKB-SubCell"/>
</dbReference>
<proteinExistence type="predicted"/>
<keyword evidence="4 6" id="KW-0472">Membrane</keyword>
<feature type="compositionally biased region" description="Polar residues" evidence="5">
    <location>
        <begin position="345"/>
        <end position="354"/>
    </location>
</feature>
<sequence length="466" mass="52163">MPRLVRRAPLSERLAAYLNPLDFLLWLSEELNGNDWDEFQRAYALPIGIGMNVVFIIGRANSKPGKSNDYDVFADSRKYGSGWFSAGIAFLIYLLTTISFLNAWYTFSHKRHYRLFEQSVDVPPSTPSAHRVRVDSSPIASSPLRFLSNMMSGATAESRAHPDAARDVWEVAVWDPNPLCLELFCWFSPVHVMTYYFFLPLAPLEPQPMSKIVTMISVVALLSVQLQFLRTSFLQQSKDSALIQREVMNEYDTKFVHPALQKPVRDVGVQMPPPKRRESGRGIITEVDTYTPTTIINRGFRTNPNPSYASQYDPEDNLSKPEPRVSRRSSMTPSLHNANGYFPPVSTSTSTADFSSPIRPVKQLPAMRQPKFRQSDVGSGDGGSLGVYSHAASPLRKAASTNQLHRNANGERRRELSPEKREGSPLKRMSTAAVGEGRTTGATPQRFPQQTQYGGLGVGRRESGRF</sequence>
<evidence type="ECO:0000256" key="5">
    <source>
        <dbReference type="SAM" id="MobiDB-lite"/>
    </source>
</evidence>
<evidence type="ECO:0000256" key="3">
    <source>
        <dbReference type="ARBA" id="ARBA00022989"/>
    </source>
</evidence>
<keyword evidence="3 6" id="KW-1133">Transmembrane helix</keyword>
<dbReference type="GO" id="GO:0007096">
    <property type="term" value="P:regulation of exit from mitosis"/>
    <property type="evidence" value="ECO:0007669"/>
    <property type="project" value="TreeGrafter"/>
</dbReference>
<dbReference type="InterPro" id="IPR018819">
    <property type="entry name" value="Nur1/Mug154"/>
</dbReference>
<feature type="compositionally biased region" description="Polar residues" evidence="5">
    <location>
        <begin position="296"/>
        <end position="310"/>
    </location>
</feature>
<evidence type="ECO:0000256" key="1">
    <source>
        <dbReference type="ARBA" id="ARBA00004127"/>
    </source>
</evidence>
<organism evidence="7 8">
    <name type="scientific">Lophium mytilinum</name>
    <dbReference type="NCBI Taxonomy" id="390894"/>
    <lineage>
        <taxon>Eukaryota</taxon>
        <taxon>Fungi</taxon>
        <taxon>Dikarya</taxon>
        <taxon>Ascomycota</taxon>
        <taxon>Pezizomycotina</taxon>
        <taxon>Dothideomycetes</taxon>
        <taxon>Pleosporomycetidae</taxon>
        <taxon>Mytilinidiales</taxon>
        <taxon>Mytilinidiaceae</taxon>
        <taxon>Lophium</taxon>
    </lineage>
</organism>